<gene>
    <name evidence="4" type="primary">cfap61</name>
    <name evidence="4" type="ORF">DAT39_018092</name>
</gene>
<comment type="caution">
    <text evidence="4">The sequence shown here is derived from an EMBL/GenBank/DDBJ whole genome shotgun (WGS) entry which is preliminary data.</text>
</comment>
<keyword evidence="4" id="KW-0282">Flagellum</keyword>
<sequence length="1135" mass="128106">MENMTSITSSTGDKRSVIVRRTESCDAHKITTLISPATAEVFGKVNVIYLLEKANLAITISTEQNEVLAHAAFVDHPMGDLVDQASWEQLLLTHFNATNFTPLNSIFLHLFVAKPDFSISSAKEIIRTVFNAITDLEYICLVTPYSRRVEPALMDIFEPMPCATGAVRCSAFVCHRHNFCPRMHVRGARVEDIVDLKYLKQMKTLSDCWPEPDTLAEKIEAEDEMNHVAVFENGGLAVGFIIVSGNVNLLLLNTEYELRPFDGLKKQNTEKQSEDLDQSQQTKSTADVSDPQTPNTQSEVQEQTEPIEAQTEDSKGDNTVTEAESNAFLIQIKIDKMFETRAMDCLPYVFQLFPDRDFCIILVHTLEPDSPILQTFVRAIPRDCRHCDLYILHRSGLLKILEVRVAIPEDKSAIQGLVPQHETLMEDLDLSFNQHSDIQAFVTQAKGQVVGVLVIKNEQDMEYIRANYDIENFVYFSQHQREEHGRLCQFALNPIFQHYAKHFLKEALRLSHKSCLYYRIYPSYQSDKNVSAHSLIAVLNCTVPVHQRRQIIYPLEDLGINAPSTVITTEQVPYALNHINRKLTMESKVNINAKIVVVGASDTALAFLETLAFCPHLQFNNLTLISPHGLPDDLPIDNISFLATSHCYSERDHAQLSLCSWVNVVKGKMTAINRSRTCVHVNEDQHIYYDHLILCTGQQYQMLYPTGVDISTQSLTNLVPEKCRRRYTGHIPSNLFTLNDQLDCTQAYQWLMENFVQQEGNAVVYGDTIDVYTCVETLLQLGISGSRIHLVHQTAPGSLSCFQRLTVDQAVRTALEKQDVYVYHNCLLAQMNDGQHPEPLTSVSFTTDGPPLRLECTVFFNFSHKGVDYDAFKAINNAYLLFDGHLVINSTYHTNDCKVHAAGPLTKLSRSCYADQWSHSYFNSKEVGQDLAAMILRLFDPTLEPKANPAPDADRHILVYKQAKITGGKLPGGYHYLHVTKPSGYTDVSPSVSSTQGRSIVTGSVETGNYFQLDFSQHSIVESITCLSFNPLPVSNYLCLYGKHQLLLNRLYARADEELIHDLYSFFRESWCMAVFHDRFADFQQEVHQIMTSKLGSDSISMAKPLEMVTDGTLESSEDQIGRNEALAKVKESVL</sequence>
<organism evidence="4 5">
    <name type="scientific">Clarias magur</name>
    <name type="common">Asian catfish</name>
    <name type="synonym">Macropteronotus magur</name>
    <dbReference type="NCBI Taxonomy" id="1594786"/>
    <lineage>
        <taxon>Eukaryota</taxon>
        <taxon>Metazoa</taxon>
        <taxon>Chordata</taxon>
        <taxon>Craniata</taxon>
        <taxon>Vertebrata</taxon>
        <taxon>Euteleostomi</taxon>
        <taxon>Actinopterygii</taxon>
        <taxon>Neopterygii</taxon>
        <taxon>Teleostei</taxon>
        <taxon>Ostariophysi</taxon>
        <taxon>Siluriformes</taxon>
        <taxon>Clariidae</taxon>
        <taxon>Clarias</taxon>
    </lineage>
</organism>
<dbReference type="InterPro" id="IPR038884">
    <property type="entry name" value="CFAP61"/>
</dbReference>
<dbReference type="OrthoDB" id="382863at2759"/>
<evidence type="ECO:0000313" key="4">
    <source>
        <dbReference type="EMBL" id="KAF5892205.1"/>
    </source>
</evidence>
<feature type="domain" description="CFAP61 dimerisation" evidence="3">
    <location>
        <begin position="960"/>
        <end position="1075"/>
    </location>
</feature>
<keyword evidence="4" id="KW-0966">Cell projection</keyword>
<feature type="compositionally biased region" description="Polar residues" evidence="1">
    <location>
        <begin position="278"/>
        <end position="304"/>
    </location>
</feature>
<reference evidence="4" key="1">
    <citation type="submission" date="2020-07" db="EMBL/GenBank/DDBJ databases">
        <title>Clarias magur genome sequencing, assembly and annotation.</title>
        <authorList>
            <person name="Kushwaha B."/>
            <person name="Kumar R."/>
            <person name="Das P."/>
            <person name="Joshi C.G."/>
            <person name="Kumar D."/>
            <person name="Nagpure N.S."/>
            <person name="Pandey M."/>
            <person name="Agarwal S."/>
            <person name="Srivastava S."/>
            <person name="Singh M."/>
            <person name="Sahoo L."/>
            <person name="Jayasankar P."/>
            <person name="Meher P.K."/>
            <person name="Koringa P.G."/>
            <person name="Iquebal M.A."/>
            <person name="Das S.P."/>
            <person name="Bit A."/>
            <person name="Patnaik S."/>
            <person name="Patel N."/>
            <person name="Shah T.M."/>
            <person name="Hinsu A."/>
            <person name="Jena J.K."/>
        </authorList>
    </citation>
    <scope>NUCLEOTIDE SEQUENCE</scope>
    <source>
        <strain evidence="4">CIFAMagur01</strain>
        <tissue evidence="4">Testis</tissue>
    </source>
</reference>
<evidence type="ECO:0000313" key="5">
    <source>
        <dbReference type="Proteomes" id="UP000727407"/>
    </source>
</evidence>
<dbReference type="AlphaFoldDB" id="A0A8J4U7A4"/>
<dbReference type="Pfam" id="PF23150">
    <property type="entry name" value="CFAP61_dimer"/>
    <property type="match status" value="1"/>
</dbReference>
<dbReference type="PANTHER" id="PTHR21178">
    <property type="entry name" value="CILIA- AND FLAGELLA-ASSOCIATED PROTEIN 61"/>
    <property type="match status" value="1"/>
</dbReference>
<evidence type="ECO:0000256" key="1">
    <source>
        <dbReference type="SAM" id="MobiDB-lite"/>
    </source>
</evidence>
<dbReference type="PANTHER" id="PTHR21178:SF8">
    <property type="entry name" value="CILIA- AND FLAGELLA-ASSOCIATED PROTEIN 61"/>
    <property type="match status" value="1"/>
</dbReference>
<dbReference type="EMBL" id="QNUK01000520">
    <property type="protein sequence ID" value="KAF5892205.1"/>
    <property type="molecule type" value="Genomic_DNA"/>
</dbReference>
<protein>
    <submittedName>
        <fullName evidence="4">Cilia- and flagella-associated protein 61</fullName>
    </submittedName>
</protein>
<dbReference type="Gene3D" id="3.50.50.60">
    <property type="entry name" value="FAD/NAD(P)-binding domain"/>
    <property type="match status" value="2"/>
</dbReference>
<feature type="region of interest" description="Disordered" evidence="1">
    <location>
        <begin position="268"/>
        <end position="320"/>
    </location>
</feature>
<accession>A0A8J4U7A4</accession>
<proteinExistence type="predicted"/>
<dbReference type="Proteomes" id="UP000727407">
    <property type="component" value="Unassembled WGS sequence"/>
</dbReference>
<feature type="domain" description="Cilia- and flagella-associated protein 61 N-terminal" evidence="2">
    <location>
        <begin position="342"/>
        <end position="473"/>
    </location>
</feature>
<feature type="domain" description="Cilia- and flagella-associated protein 61 N-terminal" evidence="2">
    <location>
        <begin position="19"/>
        <end position="266"/>
    </location>
</feature>
<dbReference type="InterPro" id="IPR056299">
    <property type="entry name" value="CFAP61_dimer"/>
</dbReference>
<evidence type="ECO:0000259" key="2">
    <source>
        <dbReference type="Pfam" id="PF16092"/>
    </source>
</evidence>
<dbReference type="InterPro" id="IPR036188">
    <property type="entry name" value="FAD/NAD-bd_sf"/>
</dbReference>
<dbReference type="SUPFAM" id="SSF51905">
    <property type="entry name" value="FAD/NAD(P)-binding domain"/>
    <property type="match status" value="1"/>
</dbReference>
<dbReference type="InterPro" id="IPR032151">
    <property type="entry name" value="CFAP61_N"/>
</dbReference>
<feature type="non-terminal residue" evidence="4">
    <location>
        <position position="1135"/>
    </location>
</feature>
<name>A0A8J4U7A4_CLAMG</name>
<keyword evidence="4" id="KW-0969">Cilium</keyword>
<evidence type="ECO:0000259" key="3">
    <source>
        <dbReference type="Pfam" id="PF23150"/>
    </source>
</evidence>
<dbReference type="Pfam" id="PF16092">
    <property type="entry name" value="CFAP61_N"/>
    <property type="match status" value="2"/>
</dbReference>
<keyword evidence="5" id="KW-1185">Reference proteome</keyword>